<organism evidence="2 3">
    <name type="scientific">Bacteroides oleiciplenus</name>
    <dbReference type="NCBI Taxonomy" id="626931"/>
    <lineage>
        <taxon>Bacteria</taxon>
        <taxon>Pseudomonadati</taxon>
        <taxon>Bacteroidota</taxon>
        <taxon>Bacteroidia</taxon>
        <taxon>Bacteroidales</taxon>
        <taxon>Bacteroidaceae</taxon>
        <taxon>Bacteroides</taxon>
    </lineage>
</organism>
<dbReference type="PANTHER" id="PTHR43434:SF19">
    <property type="entry name" value="PHOSPHONOACETALDEHYDE HYDROLASE"/>
    <property type="match status" value="1"/>
</dbReference>
<dbReference type="InterPro" id="IPR023198">
    <property type="entry name" value="PGP-like_dom2"/>
</dbReference>
<feature type="binding site" evidence="1">
    <location>
        <position position="12"/>
    </location>
    <ligand>
        <name>Mg(2+)</name>
        <dbReference type="ChEBI" id="CHEBI:18420"/>
    </ligand>
</feature>
<dbReference type="Pfam" id="PF00702">
    <property type="entry name" value="Hydrolase"/>
    <property type="match status" value="1"/>
</dbReference>
<accession>A0A3E5BIB4</accession>
<dbReference type="EC" id="3.11.1.1" evidence="1"/>
<dbReference type="InterPro" id="IPR006323">
    <property type="entry name" value="Phosphonoacetald_hydro"/>
</dbReference>
<dbReference type="Gene3D" id="3.40.50.1000">
    <property type="entry name" value="HAD superfamily/HAD-like"/>
    <property type="match status" value="1"/>
</dbReference>
<dbReference type="RefSeq" id="WP_117723802.1">
    <property type="nucleotide sequence ID" value="NZ_QSUL01000004.1"/>
</dbReference>
<dbReference type="CDD" id="cd02586">
    <property type="entry name" value="HAD_PHN"/>
    <property type="match status" value="1"/>
</dbReference>
<sequence>MKRIECVIMDWAGSAVDYGCFAPVAAFLNAFKEIGINITMEQARRPMGMAKIDHIRELFKMDGVGEEFEKIYQRPWNEQDVVAMNTKFEEYLFASLANYTDPIPGVIPTLDELKKQGIRIGSTTGYTQAMMDVVFPNAARKGYTTDNCVTPNGLPAGRPLPYMIYKNIIDLAIPSADCVLKYGDTIADIKEGVNAKVWTVGVVLGSNELGLTQEEVLNMDAALLSAKKAEVRQRMLLAGAHYVVDSIKELPQVIEVINHKLNTNN</sequence>
<dbReference type="InterPro" id="IPR050155">
    <property type="entry name" value="HAD-like_hydrolase_sf"/>
</dbReference>
<comment type="similarity">
    <text evidence="1">Belongs to the HAD-like hydrolase superfamily. PhnX family.</text>
</comment>
<dbReference type="HAMAP" id="MF_01375">
    <property type="entry name" value="PhnX"/>
    <property type="match status" value="1"/>
</dbReference>
<dbReference type="SFLD" id="SFLDG01129">
    <property type="entry name" value="C1.5:_HAD__Beta-PGM__Phosphata"/>
    <property type="match status" value="1"/>
</dbReference>
<dbReference type="AlphaFoldDB" id="A0A3E5BIB4"/>
<comment type="subunit">
    <text evidence="1">Homodimer.</text>
</comment>
<comment type="caution">
    <text evidence="2">The sequence shown here is derived from an EMBL/GenBank/DDBJ whole genome shotgun (WGS) entry which is preliminary data.</text>
</comment>
<dbReference type="GO" id="GO:0050194">
    <property type="term" value="F:phosphonoacetaldehyde hydrolase activity"/>
    <property type="evidence" value="ECO:0007669"/>
    <property type="project" value="UniProtKB-UniRule"/>
</dbReference>
<dbReference type="NCBIfam" id="TIGR01422">
    <property type="entry name" value="phosphonatase"/>
    <property type="match status" value="1"/>
</dbReference>
<dbReference type="GO" id="GO:0019700">
    <property type="term" value="P:organic phosphonate catabolic process"/>
    <property type="evidence" value="ECO:0007669"/>
    <property type="project" value="InterPro"/>
</dbReference>
<dbReference type="InterPro" id="IPR023214">
    <property type="entry name" value="HAD_sf"/>
</dbReference>
<proteinExistence type="inferred from homology"/>
<dbReference type="PANTHER" id="PTHR43434">
    <property type="entry name" value="PHOSPHOGLYCOLATE PHOSPHATASE"/>
    <property type="match status" value="1"/>
</dbReference>
<dbReference type="SUPFAM" id="SSF56784">
    <property type="entry name" value="HAD-like"/>
    <property type="match status" value="1"/>
</dbReference>
<comment type="function">
    <text evidence="1">Involved in phosphonate degradation.</text>
</comment>
<dbReference type="Proteomes" id="UP000260983">
    <property type="component" value="Unassembled WGS sequence"/>
</dbReference>
<dbReference type="GO" id="GO:0006281">
    <property type="term" value="P:DNA repair"/>
    <property type="evidence" value="ECO:0007669"/>
    <property type="project" value="TreeGrafter"/>
</dbReference>
<comment type="catalytic activity">
    <reaction evidence="1">
        <text>phosphonoacetaldehyde + H2O = acetaldehyde + phosphate + H(+)</text>
        <dbReference type="Rhea" id="RHEA:18905"/>
        <dbReference type="ChEBI" id="CHEBI:15343"/>
        <dbReference type="ChEBI" id="CHEBI:15377"/>
        <dbReference type="ChEBI" id="CHEBI:15378"/>
        <dbReference type="ChEBI" id="CHEBI:43474"/>
        <dbReference type="ChEBI" id="CHEBI:58383"/>
        <dbReference type="EC" id="3.11.1.1"/>
    </reaction>
</comment>
<feature type="active site" description="Nucleophile" evidence="1">
    <location>
        <position position="10"/>
    </location>
</feature>
<dbReference type="GO" id="GO:0000287">
    <property type="term" value="F:magnesium ion binding"/>
    <property type="evidence" value="ECO:0007669"/>
    <property type="project" value="UniProtKB-UniRule"/>
</dbReference>
<dbReference type="Gene3D" id="1.10.150.240">
    <property type="entry name" value="Putative phosphatase, domain 2"/>
    <property type="match status" value="1"/>
</dbReference>
<comment type="cofactor">
    <cofactor evidence="1">
        <name>Mg(2+)</name>
        <dbReference type="ChEBI" id="CHEBI:18420"/>
    </cofactor>
    <text evidence="1">Binds 1 Mg(2+) ion per subunit.</text>
</comment>
<keyword evidence="1" id="KW-0460">Magnesium</keyword>
<keyword evidence="1" id="KW-0704">Schiff base</keyword>
<keyword evidence="1 2" id="KW-0378">Hydrolase</keyword>
<evidence type="ECO:0000313" key="3">
    <source>
        <dbReference type="Proteomes" id="UP000260983"/>
    </source>
</evidence>
<feature type="active site" description="Schiff-base intermediate with substrate" evidence="1">
    <location>
        <position position="51"/>
    </location>
</feature>
<name>A0A3E5BIB4_9BACE</name>
<dbReference type="EMBL" id="QSUL01000004">
    <property type="protein sequence ID" value="RGN37316.1"/>
    <property type="molecule type" value="Genomic_DNA"/>
</dbReference>
<evidence type="ECO:0000256" key="1">
    <source>
        <dbReference type="HAMAP-Rule" id="MF_01375"/>
    </source>
</evidence>
<dbReference type="SFLD" id="SFLDS00003">
    <property type="entry name" value="Haloacid_Dehalogenase"/>
    <property type="match status" value="1"/>
</dbReference>
<dbReference type="InterPro" id="IPR036412">
    <property type="entry name" value="HAD-like_sf"/>
</dbReference>
<evidence type="ECO:0000313" key="2">
    <source>
        <dbReference type="EMBL" id="RGN37316.1"/>
    </source>
</evidence>
<feature type="binding site" evidence="1">
    <location>
        <position position="184"/>
    </location>
    <ligand>
        <name>Mg(2+)</name>
        <dbReference type="ChEBI" id="CHEBI:18420"/>
    </ligand>
</feature>
<dbReference type="GO" id="GO:0008967">
    <property type="term" value="F:phosphoglycolate phosphatase activity"/>
    <property type="evidence" value="ECO:0007669"/>
    <property type="project" value="TreeGrafter"/>
</dbReference>
<gene>
    <name evidence="1" type="primary">phnX</name>
    <name evidence="2" type="ORF">DXB65_07375</name>
</gene>
<feature type="binding site" evidence="1">
    <location>
        <position position="10"/>
    </location>
    <ligand>
        <name>Mg(2+)</name>
        <dbReference type="ChEBI" id="CHEBI:18420"/>
    </ligand>
</feature>
<reference evidence="2 3" key="1">
    <citation type="submission" date="2018-08" db="EMBL/GenBank/DDBJ databases">
        <title>A genome reference for cultivated species of the human gut microbiota.</title>
        <authorList>
            <person name="Zou Y."/>
            <person name="Xue W."/>
            <person name="Luo G."/>
        </authorList>
    </citation>
    <scope>NUCLEOTIDE SEQUENCE [LARGE SCALE GENOMIC DNA]</scope>
    <source>
        <strain evidence="2 3">OM05-15BH</strain>
    </source>
</reference>
<protein>
    <recommendedName>
        <fullName evidence="1">Phosphonoacetaldehyde hydrolase</fullName>
        <shortName evidence="1">Phosphonatase</shortName>
        <ecNumber evidence="1">3.11.1.1</ecNumber>
    </recommendedName>
    <alternativeName>
        <fullName evidence="1">Phosphonoacetaldehyde phosphonohydrolase</fullName>
    </alternativeName>
</protein>
<dbReference type="GO" id="GO:0005829">
    <property type="term" value="C:cytosol"/>
    <property type="evidence" value="ECO:0007669"/>
    <property type="project" value="TreeGrafter"/>
</dbReference>
<keyword evidence="1" id="KW-0479">Metal-binding</keyword>